<evidence type="ECO:0000259" key="5">
    <source>
        <dbReference type="PROSITE" id="PS51078"/>
    </source>
</evidence>
<organism evidence="6 7">
    <name type="scientific">Pseudacidovorax intermedius</name>
    <dbReference type="NCBI Taxonomy" id="433924"/>
    <lineage>
        <taxon>Bacteria</taxon>
        <taxon>Pseudomonadati</taxon>
        <taxon>Pseudomonadota</taxon>
        <taxon>Betaproteobacteria</taxon>
        <taxon>Burkholderiales</taxon>
        <taxon>Comamonadaceae</taxon>
        <taxon>Pseudacidovorax</taxon>
    </lineage>
</organism>
<dbReference type="InterPro" id="IPR005471">
    <property type="entry name" value="Tscrpt_reg_IclR_N"/>
</dbReference>
<evidence type="ECO:0000259" key="4">
    <source>
        <dbReference type="PROSITE" id="PS51077"/>
    </source>
</evidence>
<feature type="domain" description="HTH iclR-type" evidence="4">
    <location>
        <begin position="24"/>
        <end position="84"/>
    </location>
</feature>
<dbReference type="PANTHER" id="PTHR30136:SF24">
    <property type="entry name" value="HTH-TYPE TRANSCRIPTIONAL REPRESSOR ALLR"/>
    <property type="match status" value="1"/>
</dbReference>
<accession>A0A147GQW2</accession>
<evidence type="ECO:0000256" key="1">
    <source>
        <dbReference type="ARBA" id="ARBA00023015"/>
    </source>
</evidence>
<keyword evidence="1" id="KW-0805">Transcription regulation</keyword>
<dbReference type="GO" id="GO:0003677">
    <property type="term" value="F:DNA binding"/>
    <property type="evidence" value="ECO:0007669"/>
    <property type="project" value="UniProtKB-KW"/>
</dbReference>
<dbReference type="InterPro" id="IPR014757">
    <property type="entry name" value="Tscrpt_reg_IclR_C"/>
</dbReference>
<dbReference type="SUPFAM" id="SSF55781">
    <property type="entry name" value="GAF domain-like"/>
    <property type="match status" value="1"/>
</dbReference>
<dbReference type="SUPFAM" id="SSF46785">
    <property type="entry name" value="Winged helix' DNA-binding domain"/>
    <property type="match status" value="1"/>
</dbReference>
<dbReference type="InterPro" id="IPR050707">
    <property type="entry name" value="HTH_MetabolicPath_Reg"/>
</dbReference>
<dbReference type="AlphaFoldDB" id="A0A147GQW2"/>
<evidence type="ECO:0000313" key="7">
    <source>
        <dbReference type="Proteomes" id="UP000072741"/>
    </source>
</evidence>
<dbReference type="PANTHER" id="PTHR30136">
    <property type="entry name" value="HELIX-TURN-HELIX TRANSCRIPTIONAL REGULATOR, ICLR FAMILY"/>
    <property type="match status" value="1"/>
</dbReference>
<dbReference type="EMBL" id="LDSL01000109">
    <property type="protein sequence ID" value="KTT17829.1"/>
    <property type="molecule type" value="Genomic_DNA"/>
</dbReference>
<keyword evidence="2" id="KW-0238">DNA-binding</keyword>
<dbReference type="InterPro" id="IPR036390">
    <property type="entry name" value="WH_DNA-bd_sf"/>
</dbReference>
<proteinExistence type="predicted"/>
<sequence length="263" mass="27682">MAMAFFDTGRMASPAPSVAAAAAVPAADRVLQVLAVLAHQGRPLTAAELIAHTGLTRSTLYRQLARLRRWGFVIEREGSYAPGPLSLQMALGFDLASELMRQARPTMEELARQSHESVGLIVAVNDQAICLDMVESQQSLRCSFEKGRSVPLRAGASAKCLLAHLPPAARAAVLDAQYGAGTAERAAAEAELDAIRQAGHALSAGEVDDGVWGCSVPLMGASHLAAGVLTLMAPILRAQHQAAALVQMTVVAGARISRRLLLH</sequence>
<feature type="domain" description="IclR-ED" evidence="5">
    <location>
        <begin position="85"/>
        <end position="262"/>
    </location>
</feature>
<dbReference type="CDD" id="cd00090">
    <property type="entry name" value="HTH_ARSR"/>
    <property type="match status" value="1"/>
</dbReference>
<dbReference type="Gene3D" id="3.30.450.40">
    <property type="match status" value="1"/>
</dbReference>
<dbReference type="InterPro" id="IPR036388">
    <property type="entry name" value="WH-like_DNA-bd_sf"/>
</dbReference>
<dbReference type="Pfam" id="PF09339">
    <property type="entry name" value="HTH_IclR"/>
    <property type="match status" value="1"/>
</dbReference>
<dbReference type="Proteomes" id="UP000072741">
    <property type="component" value="Unassembled WGS sequence"/>
</dbReference>
<dbReference type="Pfam" id="PF01614">
    <property type="entry name" value="IclR_C"/>
    <property type="match status" value="1"/>
</dbReference>
<reference evidence="6 7" key="1">
    <citation type="journal article" date="2016" name="Front. Microbiol.">
        <title>Genomic Resource of Rice Seed Associated Bacteria.</title>
        <authorList>
            <person name="Midha S."/>
            <person name="Bansal K."/>
            <person name="Sharma S."/>
            <person name="Kumar N."/>
            <person name="Patil P.P."/>
            <person name="Chaudhry V."/>
            <person name="Patil P.B."/>
        </authorList>
    </citation>
    <scope>NUCLEOTIDE SEQUENCE [LARGE SCALE GENOMIC DNA]</scope>
    <source>
        <strain evidence="6 7">NS331</strain>
    </source>
</reference>
<dbReference type="PROSITE" id="PS51077">
    <property type="entry name" value="HTH_ICLR"/>
    <property type="match status" value="1"/>
</dbReference>
<dbReference type="Gene3D" id="1.10.10.10">
    <property type="entry name" value="Winged helix-like DNA-binding domain superfamily/Winged helix DNA-binding domain"/>
    <property type="match status" value="1"/>
</dbReference>
<dbReference type="PATRIC" id="fig|433924.3.peg.270"/>
<dbReference type="InterPro" id="IPR011991">
    <property type="entry name" value="ArsR-like_HTH"/>
</dbReference>
<comment type="caution">
    <text evidence="6">The sequence shown here is derived from an EMBL/GenBank/DDBJ whole genome shotgun (WGS) entry which is preliminary data.</text>
</comment>
<name>A0A147GQW2_9BURK</name>
<keyword evidence="3" id="KW-0804">Transcription</keyword>
<dbReference type="GO" id="GO:0045892">
    <property type="term" value="P:negative regulation of DNA-templated transcription"/>
    <property type="evidence" value="ECO:0007669"/>
    <property type="project" value="TreeGrafter"/>
</dbReference>
<protein>
    <submittedName>
        <fullName evidence="6">IclR family transcriptional regulator</fullName>
    </submittedName>
</protein>
<gene>
    <name evidence="6" type="ORF">NS331_16900</name>
</gene>
<evidence type="ECO:0000256" key="2">
    <source>
        <dbReference type="ARBA" id="ARBA00023125"/>
    </source>
</evidence>
<dbReference type="GO" id="GO:0003700">
    <property type="term" value="F:DNA-binding transcription factor activity"/>
    <property type="evidence" value="ECO:0007669"/>
    <property type="project" value="TreeGrafter"/>
</dbReference>
<evidence type="ECO:0000256" key="3">
    <source>
        <dbReference type="ARBA" id="ARBA00023163"/>
    </source>
</evidence>
<dbReference type="InterPro" id="IPR029016">
    <property type="entry name" value="GAF-like_dom_sf"/>
</dbReference>
<evidence type="ECO:0000313" key="6">
    <source>
        <dbReference type="EMBL" id="KTT17829.1"/>
    </source>
</evidence>
<dbReference type="PROSITE" id="PS51078">
    <property type="entry name" value="ICLR_ED"/>
    <property type="match status" value="1"/>
</dbReference>
<dbReference type="SMART" id="SM00346">
    <property type="entry name" value="HTH_ICLR"/>
    <property type="match status" value="1"/>
</dbReference>
<keyword evidence="7" id="KW-1185">Reference proteome</keyword>